<accession>A0A7K7X733</accession>
<organism evidence="1 2">
    <name type="scientific">Mohoua ochrocephala</name>
    <dbReference type="NCBI Taxonomy" id="874463"/>
    <lineage>
        <taxon>Eukaryota</taxon>
        <taxon>Metazoa</taxon>
        <taxon>Chordata</taxon>
        <taxon>Craniata</taxon>
        <taxon>Vertebrata</taxon>
        <taxon>Euteleostomi</taxon>
        <taxon>Archelosauria</taxon>
        <taxon>Archosauria</taxon>
        <taxon>Dinosauria</taxon>
        <taxon>Saurischia</taxon>
        <taxon>Theropoda</taxon>
        <taxon>Coelurosauria</taxon>
        <taxon>Aves</taxon>
        <taxon>Neognathae</taxon>
        <taxon>Neoaves</taxon>
        <taxon>Telluraves</taxon>
        <taxon>Australaves</taxon>
        <taxon>Passeriformes</taxon>
        <taxon>Meliphagoidea</taxon>
        <taxon>Acanthizidae</taxon>
        <taxon>Mohoua</taxon>
    </lineage>
</organism>
<name>A0A7K7X733_9PASS</name>
<evidence type="ECO:0000313" key="2">
    <source>
        <dbReference type="Proteomes" id="UP000586926"/>
    </source>
</evidence>
<keyword evidence="2" id="KW-1185">Reference proteome</keyword>
<feature type="non-terminal residue" evidence="1">
    <location>
        <position position="1"/>
    </location>
</feature>
<sequence length="89" mass="10386">EELEAILHGENLFIDMVERISNEFNISGCWVCGGTEMAEMWPWEGESLSPQAVLKWMRWRQSSLVEGNWRGPWTLKAKMIGEECLWRKG</sequence>
<protein>
    <submittedName>
        <fullName evidence="1">ENR1 protein</fullName>
    </submittedName>
</protein>
<comment type="caution">
    <text evidence="1">The sequence shown here is derived from an EMBL/GenBank/DDBJ whole genome shotgun (WGS) entry which is preliminary data.</text>
</comment>
<evidence type="ECO:0000313" key="1">
    <source>
        <dbReference type="EMBL" id="NXA61260.1"/>
    </source>
</evidence>
<proteinExistence type="predicted"/>
<gene>
    <name evidence="1" type="primary">Erv31_2</name>
    <name evidence="1" type="ORF">MOHOCH_R14539</name>
</gene>
<feature type="non-terminal residue" evidence="1">
    <location>
        <position position="89"/>
    </location>
</feature>
<reference evidence="1 2" key="1">
    <citation type="submission" date="2019-09" db="EMBL/GenBank/DDBJ databases">
        <title>Bird 10,000 Genomes (B10K) Project - Family phase.</title>
        <authorList>
            <person name="Zhang G."/>
        </authorList>
    </citation>
    <scope>NUCLEOTIDE SEQUENCE [LARGE SCALE GENOMIC DNA]</scope>
    <source>
        <strain evidence="1">B10K-DU-030-22</strain>
        <tissue evidence="1">Blood</tissue>
    </source>
</reference>
<dbReference type="EMBL" id="VZTA01007429">
    <property type="protein sequence ID" value="NXA61260.1"/>
    <property type="molecule type" value="Genomic_DNA"/>
</dbReference>
<dbReference type="Proteomes" id="UP000586926">
    <property type="component" value="Unassembled WGS sequence"/>
</dbReference>
<dbReference type="AlphaFoldDB" id="A0A7K7X733"/>